<organism evidence="1 2">
    <name type="scientific">Owenweeksia hongkongensis (strain DSM 17368 / CIP 108786 / JCM 12287 / NRRL B-23963 / UST20020801)</name>
    <dbReference type="NCBI Taxonomy" id="926562"/>
    <lineage>
        <taxon>Bacteria</taxon>
        <taxon>Pseudomonadati</taxon>
        <taxon>Bacteroidota</taxon>
        <taxon>Flavobacteriia</taxon>
        <taxon>Flavobacteriales</taxon>
        <taxon>Owenweeksiaceae</taxon>
        <taxon>Owenweeksia</taxon>
    </lineage>
</organism>
<name>G8R0M3_OWEHD</name>
<dbReference type="KEGG" id="oho:Oweho_1740"/>
<dbReference type="HOGENOM" id="CLU_949429_0_0_10"/>
<dbReference type="AlphaFoldDB" id="G8R0M3"/>
<keyword evidence="2" id="KW-1185">Reference proteome</keyword>
<dbReference type="EMBL" id="CP003156">
    <property type="protein sequence ID" value="AEV32727.1"/>
    <property type="molecule type" value="Genomic_DNA"/>
</dbReference>
<evidence type="ECO:0000313" key="2">
    <source>
        <dbReference type="Proteomes" id="UP000005631"/>
    </source>
</evidence>
<gene>
    <name evidence="1" type="ordered locus">Oweho_1740</name>
</gene>
<dbReference type="RefSeq" id="WP_014202083.1">
    <property type="nucleotide sequence ID" value="NC_016599.1"/>
</dbReference>
<dbReference type="OrthoDB" id="788168at2"/>
<evidence type="ECO:0000313" key="1">
    <source>
        <dbReference type="EMBL" id="AEV32727.1"/>
    </source>
</evidence>
<dbReference type="eggNOG" id="ENOG502ZBYD">
    <property type="taxonomic scope" value="Bacteria"/>
</dbReference>
<dbReference type="STRING" id="926562.Oweho_1740"/>
<protein>
    <submittedName>
        <fullName evidence="1">Uncharacterized protein</fullName>
    </submittedName>
</protein>
<sequence>MKYFLFTLFTLPFFSFGQEIASSPEKFLAETGKEILANSEYAKRQAACDTFLAVLKNYISTDEGFNDPLKSVTSMLRLDYEDEFRIYTWQMPDADFKYVKYGLVAATTRKGIVVTELNDGSRMLMEPEYKNLKPDNWYGAIYYKLIPVGKKRNPTFTLLGFAPDETLNKKVIDVISIDNRGRPRFGDKVFRFDEFMDKTYRKPPQRIILSYGGKYAASVRWNEDKEMIIMDHLSPPDSKLKGVYSTYGPDMSYDALVWEKDWWHLKTEVKFDSRQNIPIVPPNKPTDLPPGKK</sequence>
<proteinExistence type="predicted"/>
<reference evidence="1 2" key="1">
    <citation type="journal article" date="2012" name="Stand. Genomic Sci.">
        <title>Genome sequence of the orange-pigmented seawater bacterium Owenweeksia hongkongensis type strain (UST20020801(T)).</title>
        <authorList>
            <person name="Riedel T."/>
            <person name="Held B."/>
            <person name="Nolan M."/>
            <person name="Lucas S."/>
            <person name="Lapidus A."/>
            <person name="Tice H."/>
            <person name="Del Rio T.G."/>
            <person name="Cheng J.F."/>
            <person name="Han C."/>
            <person name="Tapia R."/>
            <person name="Goodwin L.A."/>
            <person name="Pitluck S."/>
            <person name="Liolios K."/>
            <person name="Mavromatis K."/>
            <person name="Pagani I."/>
            <person name="Ivanova N."/>
            <person name="Mikhailova N."/>
            <person name="Pati A."/>
            <person name="Chen A."/>
            <person name="Palaniappan K."/>
            <person name="Rohde M."/>
            <person name="Tindall B.J."/>
            <person name="Detter J.C."/>
            <person name="Goker M."/>
            <person name="Woyke T."/>
            <person name="Bristow J."/>
            <person name="Eisen J.A."/>
            <person name="Markowitz V."/>
            <person name="Hugenholtz P."/>
            <person name="Klenk H.P."/>
            <person name="Kyrpides N.C."/>
        </authorList>
    </citation>
    <scope>NUCLEOTIDE SEQUENCE</scope>
    <source>
        <strain evidence="2">DSM 17368 / JCM 12287 / NRRL B-23963</strain>
    </source>
</reference>
<accession>G8R0M3</accession>
<dbReference type="Proteomes" id="UP000005631">
    <property type="component" value="Chromosome"/>
</dbReference>